<reference evidence="2 3" key="1">
    <citation type="submission" date="2021-04" db="EMBL/GenBank/DDBJ databases">
        <authorList>
            <person name="Pira H."/>
            <person name="Risdian C."/>
            <person name="Wink J."/>
        </authorList>
    </citation>
    <scope>NUCLEOTIDE SEQUENCE [LARGE SCALE GENOMIC DNA]</scope>
    <source>
        <strain evidence="2 3">WHA3</strain>
    </source>
</reference>
<keyword evidence="3" id="KW-1185">Reference proteome</keyword>
<gene>
    <name evidence="2" type="ORF">KCG44_01440</name>
</gene>
<name>A0ABS6SAW2_9SPHN</name>
<keyword evidence="1" id="KW-0732">Signal</keyword>
<accession>A0ABS6SAW2</accession>
<comment type="caution">
    <text evidence="2">The sequence shown here is derived from an EMBL/GenBank/DDBJ whole genome shotgun (WGS) entry which is preliminary data.</text>
</comment>
<feature type="chain" id="PRO_5047369979" evidence="1">
    <location>
        <begin position="21"/>
        <end position="177"/>
    </location>
</feature>
<feature type="signal peptide" evidence="1">
    <location>
        <begin position="1"/>
        <end position="20"/>
    </location>
</feature>
<sequence length="177" mass="18877">MMMKSIAAGALLSCAAPAMAQIIDPELSNTYEAPSEGSRWAEPDAVEAGVDAAIYGAAHVVAEALGIDDNTLARKRATKEVRRAQVSQDLIPSFSWEVDSDEIGPPDPEKLSLARACAEDVVNYDVLDARIVSVSAVEPQGILHRVTGRALAPFGETDFQCDVKPSGRITRFALAPR</sequence>
<evidence type="ECO:0000313" key="3">
    <source>
        <dbReference type="Proteomes" id="UP000722336"/>
    </source>
</evidence>
<protein>
    <submittedName>
        <fullName evidence="2">Uncharacterized protein</fullName>
    </submittedName>
</protein>
<dbReference type="Proteomes" id="UP000722336">
    <property type="component" value="Unassembled WGS sequence"/>
</dbReference>
<evidence type="ECO:0000256" key="1">
    <source>
        <dbReference type="SAM" id="SignalP"/>
    </source>
</evidence>
<evidence type="ECO:0000313" key="2">
    <source>
        <dbReference type="EMBL" id="MBV7255441.1"/>
    </source>
</evidence>
<organism evidence="2 3">
    <name type="scientific">Pacificimonas pallii</name>
    <dbReference type="NCBI Taxonomy" id="2827236"/>
    <lineage>
        <taxon>Bacteria</taxon>
        <taxon>Pseudomonadati</taxon>
        <taxon>Pseudomonadota</taxon>
        <taxon>Alphaproteobacteria</taxon>
        <taxon>Sphingomonadales</taxon>
        <taxon>Sphingosinicellaceae</taxon>
        <taxon>Pacificimonas</taxon>
    </lineage>
</organism>
<dbReference type="RefSeq" id="WP_218443750.1">
    <property type="nucleotide sequence ID" value="NZ_JAGSPA010000001.1"/>
</dbReference>
<proteinExistence type="predicted"/>
<dbReference type="EMBL" id="JAGSPA010000001">
    <property type="protein sequence ID" value="MBV7255441.1"/>
    <property type="molecule type" value="Genomic_DNA"/>
</dbReference>